<evidence type="ECO:0000313" key="3">
    <source>
        <dbReference type="EMBL" id="EWY42514.1"/>
    </source>
</evidence>
<dbReference type="EMBL" id="AVFL01000001">
    <property type="protein sequence ID" value="EWY42514.1"/>
    <property type="molecule type" value="Genomic_DNA"/>
</dbReference>
<accession>W9H8X4</accession>
<keyword evidence="4" id="KW-1185">Reference proteome</keyword>
<organism evidence="3 4">
    <name type="scientific">Skermanella stibiiresistens SB22</name>
    <dbReference type="NCBI Taxonomy" id="1385369"/>
    <lineage>
        <taxon>Bacteria</taxon>
        <taxon>Pseudomonadati</taxon>
        <taxon>Pseudomonadota</taxon>
        <taxon>Alphaproteobacteria</taxon>
        <taxon>Rhodospirillales</taxon>
        <taxon>Azospirillaceae</taxon>
        <taxon>Skermanella</taxon>
    </lineage>
</organism>
<dbReference type="Pfam" id="PF00551">
    <property type="entry name" value="Formyl_trans_N"/>
    <property type="match status" value="1"/>
</dbReference>
<dbReference type="GO" id="GO:0005829">
    <property type="term" value="C:cytosol"/>
    <property type="evidence" value="ECO:0007669"/>
    <property type="project" value="TreeGrafter"/>
</dbReference>
<evidence type="ECO:0000259" key="1">
    <source>
        <dbReference type="Pfam" id="PF00551"/>
    </source>
</evidence>
<dbReference type="InterPro" id="IPR005793">
    <property type="entry name" value="Formyl_trans_C"/>
</dbReference>
<comment type="caution">
    <text evidence="3">The sequence shown here is derived from an EMBL/GenBank/DDBJ whole genome shotgun (WGS) entry which is preliminary data.</text>
</comment>
<keyword evidence="3" id="KW-0808">Transferase</keyword>
<dbReference type="Proteomes" id="UP000019486">
    <property type="component" value="Unassembled WGS sequence"/>
</dbReference>
<dbReference type="PATRIC" id="fig|1385369.3.peg.199"/>
<dbReference type="AlphaFoldDB" id="W9H8X4"/>
<protein>
    <submittedName>
        <fullName evidence="3">Formyl transferase</fullName>
    </submittedName>
</protein>
<dbReference type="CDD" id="cd08702">
    <property type="entry name" value="Arna_FMT_C"/>
    <property type="match status" value="1"/>
</dbReference>
<dbReference type="InterPro" id="IPR036477">
    <property type="entry name" value="Formyl_transf_N_sf"/>
</dbReference>
<dbReference type="STRING" id="1385369.N825_01040"/>
<dbReference type="Gene3D" id="3.40.50.12230">
    <property type="match status" value="1"/>
</dbReference>
<dbReference type="PANTHER" id="PTHR11138">
    <property type="entry name" value="METHIONYL-TRNA FORMYLTRANSFERASE"/>
    <property type="match status" value="1"/>
</dbReference>
<feature type="domain" description="Formyl transferase N-terminal" evidence="1">
    <location>
        <begin position="63"/>
        <end position="172"/>
    </location>
</feature>
<name>W9H8X4_9PROT</name>
<dbReference type="CDD" id="cd08651">
    <property type="entry name" value="FMT_core_like_4"/>
    <property type="match status" value="1"/>
</dbReference>
<proteinExistence type="predicted"/>
<feature type="domain" description="Formyl transferase C-terminal" evidence="2">
    <location>
        <begin position="208"/>
        <end position="287"/>
    </location>
</feature>
<reference evidence="3 4" key="1">
    <citation type="submission" date="2013-08" db="EMBL/GenBank/DDBJ databases">
        <title>The genome sequence of Skermanella stibiiresistens.</title>
        <authorList>
            <person name="Zhu W."/>
            <person name="Wang G."/>
        </authorList>
    </citation>
    <scope>NUCLEOTIDE SEQUENCE [LARGE SCALE GENOMIC DNA]</scope>
    <source>
        <strain evidence="3 4">SB22</strain>
    </source>
</reference>
<dbReference type="SUPFAM" id="SSF53328">
    <property type="entry name" value="Formyltransferase"/>
    <property type="match status" value="1"/>
</dbReference>
<dbReference type="GO" id="GO:0004479">
    <property type="term" value="F:methionyl-tRNA formyltransferase activity"/>
    <property type="evidence" value="ECO:0007669"/>
    <property type="project" value="TreeGrafter"/>
</dbReference>
<dbReference type="InterPro" id="IPR011034">
    <property type="entry name" value="Formyl_transferase-like_C_sf"/>
</dbReference>
<dbReference type="Pfam" id="PF02911">
    <property type="entry name" value="Formyl_trans_C"/>
    <property type="match status" value="1"/>
</dbReference>
<gene>
    <name evidence="3" type="ORF">N825_01040</name>
</gene>
<evidence type="ECO:0000313" key="4">
    <source>
        <dbReference type="Proteomes" id="UP000019486"/>
    </source>
</evidence>
<sequence>MNMGPRFAFIGCVELSHALLRRLLTSGVAVPVGVVTREASPFNADFRSLADLAMEADCPIHFADDGNSAAMADFLRDLSPDVICCVGWSRLLPKAVLDIPPKGVIGYHPAALPNNRGRHPLIWALALGLSETASTFFLMDEGADTGPILDQRPVIIHPDDTARTLYARVAETALVQIGDIMAGIGAGTTVAVPQDHGRATVWRKRGPRDGEIDWRMSAKAIFDLVRALSHPYPGAHCQAGGSPVKVWRAGIGPPAPANLEPGRVLDVSNRGILVKCWDGSVLLMEHEFNPLPEPGTCL</sequence>
<dbReference type="InterPro" id="IPR002376">
    <property type="entry name" value="Formyl_transf_N"/>
</dbReference>
<dbReference type="PANTHER" id="PTHR11138:SF5">
    <property type="entry name" value="METHIONYL-TRNA FORMYLTRANSFERASE, MITOCHONDRIAL"/>
    <property type="match status" value="1"/>
</dbReference>
<dbReference type="SUPFAM" id="SSF50486">
    <property type="entry name" value="FMT C-terminal domain-like"/>
    <property type="match status" value="1"/>
</dbReference>
<evidence type="ECO:0000259" key="2">
    <source>
        <dbReference type="Pfam" id="PF02911"/>
    </source>
</evidence>